<dbReference type="InterPro" id="IPR036388">
    <property type="entry name" value="WH-like_DNA-bd_sf"/>
</dbReference>
<dbReference type="InterPro" id="IPR039422">
    <property type="entry name" value="MarR/SlyA-like"/>
</dbReference>
<dbReference type="PRINTS" id="PR00598">
    <property type="entry name" value="HTHMARR"/>
</dbReference>
<comment type="caution">
    <text evidence="2">The sequence shown here is derived from an EMBL/GenBank/DDBJ whole genome shotgun (WGS) entry which is preliminary data.</text>
</comment>
<evidence type="ECO:0000313" key="2">
    <source>
        <dbReference type="EMBL" id="MEL0615930.1"/>
    </source>
</evidence>
<keyword evidence="3" id="KW-1185">Reference proteome</keyword>
<proteinExistence type="predicted"/>
<gene>
    <name evidence="2" type="ORF">V6243_03735</name>
</gene>
<dbReference type="PANTHER" id="PTHR33164:SF89">
    <property type="entry name" value="MARR FAMILY REGULATORY PROTEIN"/>
    <property type="match status" value="1"/>
</dbReference>
<evidence type="ECO:0000313" key="3">
    <source>
        <dbReference type="Proteomes" id="UP001378242"/>
    </source>
</evidence>
<feature type="domain" description="HTH marR-type" evidence="1">
    <location>
        <begin position="3"/>
        <end position="137"/>
    </location>
</feature>
<dbReference type="InterPro" id="IPR000835">
    <property type="entry name" value="HTH_MarR-typ"/>
</dbReference>
<dbReference type="Proteomes" id="UP001378242">
    <property type="component" value="Unassembled WGS sequence"/>
</dbReference>
<dbReference type="Pfam" id="PF12802">
    <property type="entry name" value="MarR_2"/>
    <property type="match status" value="1"/>
</dbReference>
<dbReference type="PANTHER" id="PTHR33164">
    <property type="entry name" value="TRANSCRIPTIONAL REGULATOR, MARR FAMILY"/>
    <property type="match status" value="1"/>
</dbReference>
<dbReference type="Gene3D" id="1.10.10.10">
    <property type="entry name" value="Winged helix-like DNA-binding domain superfamily/Winged helix DNA-binding domain"/>
    <property type="match status" value="1"/>
</dbReference>
<evidence type="ECO:0000259" key="1">
    <source>
        <dbReference type="PROSITE" id="PS50995"/>
    </source>
</evidence>
<dbReference type="RefSeq" id="WP_271302817.1">
    <property type="nucleotide sequence ID" value="NZ_JBAKAP010000003.1"/>
</dbReference>
<sequence>MATTALHEVLHRLMHVYRKQLRDGIQQHGIDLPVLHIRMLKSIVRVPECTAHKVGQLLGQDKGRVTRVLNELEARGLVSRHQNPQDRRSQLLQVSAAGSDMLERVKVLEQETAQRMAGDLGDEEIAAFLSTATRMMDNVSACGDFSADVPNGNDDRSA</sequence>
<organism evidence="2 3">
    <name type="scientific">Cobetia marina</name>
    <name type="common">Deleya marina</name>
    <dbReference type="NCBI Taxonomy" id="28258"/>
    <lineage>
        <taxon>Bacteria</taxon>
        <taxon>Pseudomonadati</taxon>
        <taxon>Pseudomonadota</taxon>
        <taxon>Gammaproteobacteria</taxon>
        <taxon>Oceanospirillales</taxon>
        <taxon>Halomonadaceae</taxon>
        <taxon>Cobetia</taxon>
    </lineage>
</organism>
<protein>
    <submittedName>
        <fullName evidence="2">MarR family winged helix-turn-helix transcriptional regulator</fullName>
    </submittedName>
</protein>
<dbReference type="SMART" id="SM00347">
    <property type="entry name" value="HTH_MARR"/>
    <property type="match status" value="1"/>
</dbReference>
<dbReference type="SUPFAM" id="SSF46785">
    <property type="entry name" value="Winged helix' DNA-binding domain"/>
    <property type="match status" value="1"/>
</dbReference>
<reference evidence="2 3" key="1">
    <citation type="submission" date="2024-02" db="EMBL/GenBank/DDBJ databases">
        <title>Bacteria isolated from the canopy kelp, Nereocystis luetkeana.</title>
        <authorList>
            <person name="Pfister C.A."/>
            <person name="Younker I.T."/>
            <person name="Light S.H."/>
        </authorList>
    </citation>
    <scope>NUCLEOTIDE SEQUENCE [LARGE SCALE GENOMIC DNA]</scope>
    <source>
        <strain evidence="2 3">TI.5.07</strain>
    </source>
</reference>
<dbReference type="InterPro" id="IPR036390">
    <property type="entry name" value="WH_DNA-bd_sf"/>
</dbReference>
<dbReference type="EMBL" id="JBAKAP010000003">
    <property type="protein sequence ID" value="MEL0615930.1"/>
    <property type="molecule type" value="Genomic_DNA"/>
</dbReference>
<name>A0ABU9GDZ0_COBMA</name>
<accession>A0ABU9GDZ0</accession>
<dbReference type="PROSITE" id="PS50995">
    <property type="entry name" value="HTH_MARR_2"/>
    <property type="match status" value="1"/>
</dbReference>